<reference evidence="1" key="1">
    <citation type="submission" date="2021-03" db="EMBL/GenBank/DDBJ databases">
        <authorList>
            <person name="Jaffe A."/>
        </authorList>
    </citation>
    <scope>NUCLEOTIDE SEQUENCE</scope>
    <source>
        <strain evidence="1">RIFCSPLOWO2_01_FULL_58_19</strain>
    </source>
</reference>
<dbReference type="Proteomes" id="UP000678237">
    <property type="component" value="Unassembled WGS sequence"/>
</dbReference>
<evidence type="ECO:0000313" key="2">
    <source>
        <dbReference type="Proteomes" id="UP000678237"/>
    </source>
</evidence>
<dbReference type="InterPro" id="IPR037914">
    <property type="entry name" value="SpoVT-AbrB_sf"/>
</dbReference>
<gene>
    <name evidence="1" type="ORF">J4203_00640</name>
</gene>
<dbReference type="Gene3D" id="2.10.260.10">
    <property type="match status" value="1"/>
</dbReference>
<comment type="caution">
    <text evidence="1">The sequence shown here is derived from an EMBL/GenBank/DDBJ whole genome shotgun (WGS) entry which is preliminary data.</text>
</comment>
<evidence type="ECO:0000313" key="1">
    <source>
        <dbReference type="EMBL" id="MBS3062353.1"/>
    </source>
</evidence>
<evidence type="ECO:0008006" key="3">
    <source>
        <dbReference type="Google" id="ProtNLM"/>
    </source>
</evidence>
<dbReference type="AlphaFoldDB" id="A0A8T4L4X5"/>
<sequence>MSQMFKAKIRRVGTSLGLLIPKDVVVEEDIQEGEQVDVGLLKAKRLESINKLFGIAKGARSFKRDKSNRVDRY</sequence>
<name>A0A8T4L4X5_9ARCH</name>
<dbReference type="EMBL" id="JAGVWE010000002">
    <property type="protein sequence ID" value="MBS3062353.1"/>
    <property type="molecule type" value="Genomic_DNA"/>
</dbReference>
<organism evidence="1 2">
    <name type="scientific">Candidatus Iainarchaeum sp</name>
    <dbReference type="NCBI Taxonomy" id="3101447"/>
    <lineage>
        <taxon>Archaea</taxon>
        <taxon>Candidatus Iainarchaeota</taxon>
        <taxon>Candidatus Iainarchaeia</taxon>
        <taxon>Candidatus Iainarchaeales</taxon>
        <taxon>Candidatus Iainarchaeaceae</taxon>
        <taxon>Candidatus Iainarchaeum</taxon>
    </lineage>
</organism>
<dbReference type="SUPFAM" id="SSF89447">
    <property type="entry name" value="AbrB/MazE/MraZ-like"/>
    <property type="match status" value="1"/>
</dbReference>
<proteinExistence type="predicted"/>
<accession>A0A8T4L4X5</accession>
<protein>
    <recommendedName>
        <fullName evidence="3">AbrB/MazE/SpoVT family DNA-binding domain-containing protein</fullName>
    </recommendedName>
</protein>
<reference evidence="1" key="2">
    <citation type="submission" date="2021-05" db="EMBL/GenBank/DDBJ databases">
        <title>Protein family content uncovers lineage relationships and bacterial pathway maintenance mechanisms in DPANN archaea.</title>
        <authorList>
            <person name="Castelle C.J."/>
            <person name="Meheust R."/>
            <person name="Jaffe A.L."/>
            <person name="Seitz K."/>
            <person name="Gong X."/>
            <person name="Baker B.J."/>
            <person name="Banfield J.F."/>
        </authorList>
    </citation>
    <scope>NUCLEOTIDE SEQUENCE</scope>
    <source>
        <strain evidence="1">RIFCSPLOWO2_01_FULL_58_19</strain>
    </source>
</reference>